<dbReference type="Gene3D" id="1.10.1280.10">
    <property type="entry name" value="Di-copper center containing domain from catechol oxidase"/>
    <property type="match status" value="1"/>
</dbReference>
<gene>
    <name evidence="5" type="ORF">FA15DRAFT_742571</name>
</gene>
<dbReference type="GO" id="GO:0016491">
    <property type="term" value="F:oxidoreductase activity"/>
    <property type="evidence" value="ECO:0007669"/>
    <property type="project" value="InterPro"/>
</dbReference>
<feature type="chain" id="PRO_5023065776" evidence="3">
    <location>
        <begin position="23"/>
        <end position="341"/>
    </location>
</feature>
<keyword evidence="3" id="KW-0732">Signal</keyword>
<dbReference type="GO" id="GO:0046872">
    <property type="term" value="F:metal ion binding"/>
    <property type="evidence" value="ECO:0007669"/>
    <property type="project" value="UniProtKB-KW"/>
</dbReference>
<dbReference type="PRINTS" id="PR00092">
    <property type="entry name" value="TYROSINASE"/>
</dbReference>
<dbReference type="PANTHER" id="PTHR11474:SF126">
    <property type="entry name" value="TYROSINASE-LIKE PROTEIN TYR-1-RELATED"/>
    <property type="match status" value="1"/>
</dbReference>
<accession>A0A5C3KV20</accession>
<keyword evidence="1" id="KW-0479">Metal-binding</keyword>
<protein>
    <submittedName>
        <fullName evidence="5">Di-copper centre-containing protein</fullName>
    </submittedName>
</protein>
<feature type="signal peptide" evidence="3">
    <location>
        <begin position="1"/>
        <end position="22"/>
    </location>
</feature>
<keyword evidence="2" id="KW-0186">Copper</keyword>
<dbReference type="EMBL" id="ML210205">
    <property type="protein sequence ID" value="TFK24177.1"/>
    <property type="molecule type" value="Genomic_DNA"/>
</dbReference>
<sequence>MVAFSSTLASLALAYLASGVLAVPSTEQVKRQASCSKIDVHKEWRDFTTTEKADYIKAVKCLMTTPPLEQREAVTNRYEEFQATHILLTERVHSVGHFLPWHRHLGTLYYNAMRNECGYRGPFAFWDWSRDADSSLPLKNSPIFDPVTGFGGDGVPGTYKLPPDPKGESFAGNSNYKGCVGDGPFAGVLVHRGPGKMITTHCIVRGIDESWRRGVVSTNVNNIITTSTSYERFRLAIDDFMRGHIHGSGHGIVGGEMLNIYSAGAGPLFYLHHANLDRIWWKWQQANPSQRMYEISGPSTQQGRDTITLDFVIDFPALGPNITVREVMDAATAPSCFRYDY</sequence>
<proteinExistence type="predicted"/>
<evidence type="ECO:0000256" key="3">
    <source>
        <dbReference type="SAM" id="SignalP"/>
    </source>
</evidence>
<organism evidence="5 6">
    <name type="scientific">Coprinopsis marcescibilis</name>
    <name type="common">Agaric fungus</name>
    <name type="synonym">Psathyrella marcescibilis</name>
    <dbReference type="NCBI Taxonomy" id="230819"/>
    <lineage>
        <taxon>Eukaryota</taxon>
        <taxon>Fungi</taxon>
        <taxon>Dikarya</taxon>
        <taxon>Basidiomycota</taxon>
        <taxon>Agaricomycotina</taxon>
        <taxon>Agaricomycetes</taxon>
        <taxon>Agaricomycetidae</taxon>
        <taxon>Agaricales</taxon>
        <taxon>Agaricineae</taxon>
        <taxon>Psathyrellaceae</taxon>
        <taxon>Coprinopsis</taxon>
    </lineage>
</organism>
<dbReference type="STRING" id="230819.A0A5C3KV20"/>
<evidence type="ECO:0000313" key="5">
    <source>
        <dbReference type="EMBL" id="TFK24177.1"/>
    </source>
</evidence>
<evidence type="ECO:0000259" key="4">
    <source>
        <dbReference type="Pfam" id="PF00264"/>
    </source>
</evidence>
<dbReference type="PANTHER" id="PTHR11474">
    <property type="entry name" value="TYROSINASE FAMILY MEMBER"/>
    <property type="match status" value="1"/>
</dbReference>
<reference evidence="5 6" key="1">
    <citation type="journal article" date="2019" name="Nat. Ecol. Evol.">
        <title>Megaphylogeny resolves global patterns of mushroom evolution.</title>
        <authorList>
            <person name="Varga T."/>
            <person name="Krizsan K."/>
            <person name="Foldi C."/>
            <person name="Dima B."/>
            <person name="Sanchez-Garcia M."/>
            <person name="Sanchez-Ramirez S."/>
            <person name="Szollosi G.J."/>
            <person name="Szarkandi J.G."/>
            <person name="Papp V."/>
            <person name="Albert L."/>
            <person name="Andreopoulos W."/>
            <person name="Angelini C."/>
            <person name="Antonin V."/>
            <person name="Barry K.W."/>
            <person name="Bougher N.L."/>
            <person name="Buchanan P."/>
            <person name="Buyck B."/>
            <person name="Bense V."/>
            <person name="Catcheside P."/>
            <person name="Chovatia M."/>
            <person name="Cooper J."/>
            <person name="Damon W."/>
            <person name="Desjardin D."/>
            <person name="Finy P."/>
            <person name="Geml J."/>
            <person name="Haridas S."/>
            <person name="Hughes K."/>
            <person name="Justo A."/>
            <person name="Karasinski D."/>
            <person name="Kautmanova I."/>
            <person name="Kiss B."/>
            <person name="Kocsube S."/>
            <person name="Kotiranta H."/>
            <person name="LaButti K.M."/>
            <person name="Lechner B.E."/>
            <person name="Liimatainen K."/>
            <person name="Lipzen A."/>
            <person name="Lukacs Z."/>
            <person name="Mihaltcheva S."/>
            <person name="Morgado L.N."/>
            <person name="Niskanen T."/>
            <person name="Noordeloos M.E."/>
            <person name="Ohm R.A."/>
            <person name="Ortiz-Santana B."/>
            <person name="Ovrebo C."/>
            <person name="Racz N."/>
            <person name="Riley R."/>
            <person name="Savchenko A."/>
            <person name="Shiryaev A."/>
            <person name="Soop K."/>
            <person name="Spirin V."/>
            <person name="Szebenyi C."/>
            <person name="Tomsovsky M."/>
            <person name="Tulloss R.E."/>
            <person name="Uehling J."/>
            <person name="Grigoriev I.V."/>
            <person name="Vagvolgyi C."/>
            <person name="Papp T."/>
            <person name="Martin F.M."/>
            <person name="Miettinen O."/>
            <person name="Hibbett D.S."/>
            <person name="Nagy L.G."/>
        </authorList>
    </citation>
    <scope>NUCLEOTIDE SEQUENCE [LARGE SCALE GENOMIC DNA]</scope>
    <source>
        <strain evidence="5 6">CBS 121175</strain>
    </source>
</reference>
<evidence type="ECO:0000256" key="2">
    <source>
        <dbReference type="ARBA" id="ARBA00023008"/>
    </source>
</evidence>
<dbReference type="Proteomes" id="UP000307440">
    <property type="component" value="Unassembled WGS sequence"/>
</dbReference>
<keyword evidence="6" id="KW-1185">Reference proteome</keyword>
<dbReference type="Pfam" id="PF00264">
    <property type="entry name" value="Tyrosinase"/>
    <property type="match status" value="1"/>
</dbReference>
<name>A0A5C3KV20_COPMA</name>
<dbReference type="SUPFAM" id="SSF48056">
    <property type="entry name" value="Di-copper centre-containing domain"/>
    <property type="match status" value="1"/>
</dbReference>
<evidence type="ECO:0000313" key="6">
    <source>
        <dbReference type="Proteomes" id="UP000307440"/>
    </source>
</evidence>
<dbReference type="InterPro" id="IPR002227">
    <property type="entry name" value="Tyrosinase_Cu-bd"/>
</dbReference>
<dbReference type="AlphaFoldDB" id="A0A5C3KV20"/>
<evidence type="ECO:0000256" key="1">
    <source>
        <dbReference type="ARBA" id="ARBA00022723"/>
    </source>
</evidence>
<feature type="domain" description="Tyrosinase copper-binding" evidence="4">
    <location>
        <begin position="76"/>
        <end position="285"/>
    </location>
</feature>
<dbReference type="InterPro" id="IPR008922">
    <property type="entry name" value="Di-copper_centre_dom_sf"/>
</dbReference>
<dbReference type="InterPro" id="IPR050316">
    <property type="entry name" value="Tyrosinase/Hemocyanin"/>
</dbReference>
<dbReference type="OrthoDB" id="6132182at2759"/>